<dbReference type="InterPro" id="IPR049453">
    <property type="entry name" value="Memb_transporter_dom"/>
</dbReference>
<protein>
    <submittedName>
        <fullName evidence="10">YccS/YhfK family integral membrane protein</fullName>
    </submittedName>
</protein>
<feature type="transmembrane region" description="Helical" evidence="7">
    <location>
        <begin position="12"/>
        <end position="32"/>
    </location>
</feature>
<feature type="transmembrane region" description="Helical" evidence="7">
    <location>
        <begin position="113"/>
        <end position="134"/>
    </location>
</feature>
<evidence type="ECO:0000256" key="7">
    <source>
        <dbReference type="SAM" id="Phobius"/>
    </source>
</evidence>
<evidence type="ECO:0000256" key="1">
    <source>
        <dbReference type="ARBA" id="ARBA00004651"/>
    </source>
</evidence>
<feature type="transmembrane region" description="Helical" evidence="7">
    <location>
        <begin position="140"/>
        <end position="159"/>
    </location>
</feature>
<dbReference type="Pfam" id="PF13515">
    <property type="entry name" value="FUSC_2"/>
    <property type="match status" value="1"/>
</dbReference>
<proteinExistence type="inferred from homology"/>
<evidence type="ECO:0000256" key="2">
    <source>
        <dbReference type="ARBA" id="ARBA00022475"/>
    </source>
</evidence>
<evidence type="ECO:0000256" key="3">
    <source>
        <dbReference type="ARBA" id="ARBA00022692"/>
    </source>
</evidence>
<evidence type="ECO:0000313" key="11">
    <source>
        <dbReference type="Proteomes" id="UP000017813"/>
    </source>
</evidence>
<keyword evidence="3 7" id="KW-0812">Transmembrane</keyword>
<feature type="domain" description="Integral membrane protein YccS N-terminal" evidence="8">
    <location>
        <begin position="64"/>
        <end position="345"/>
    </location>
</feature>
<feature type="transmembrane region" description="Helical" evidence="7">
    <location>
        <begin position="392"/>
        <end position="412"/>
    </location>
</feature>
<feature type="transmembrane region" description="Helical" evidence="7">
    <location>
        <begin position="527"/>
        <end position="549"/>
    </location>
</feature>
<dbReference type="NCBIfam" id="TIGR01666">
    <property type="entry name" value="YCCS"/>
    <property type="match status" value="1"/>
</dbReference>
<dbReference type="Pfam" id="PF12805">
    <property type="entry name" value="FUSC-like"/>
    <property type="match status" value="1"/>
</dbReference>
<dbReference type="GO" id="GO:0005886">
    <property type="term" value="C:plasma membrane"/>
    <property type="evidence" value="ECO:0007669"/>
    <property type="project" value="UniProtKB-SubCell"/>
</dbReference>
<organism evidence="10 11">
    <name type="scientific">Simonsiella muelleri ATCC 29453</name>
    <dbReference type="NCBI Taxonomy" id="641147"/>
    <lineage>
        <taxon>Bacteria</taxon>
        <taxon>Pseudomonadati</taxon>
        <taxon>Pseudomonadota</taxon>
        <taxon>Betaproteobacteria</taxon>
        <taxon>Neisseriales</taxon>
        <taxon>Neisseriaceae</taxon>
        <taxon>Simonsiella</taxon>
    </lineage>
</organism>
<evidence type="ECO:0000256" key="6">
    <source>
        <dbReference type="ARBA" id="ARBA00043993"/>
    </source>
</evidence>
<sequence length="755" mass="85444">MKIRTPPINPKLIATIPVLLSAGIATGTIYFYGWWGMYLSPLILGILAGGLADLDSGFTGRLKNILFSMITFALSSVAVQITFDEPVFLVSTFTALAFIFTMFGAAGNRYRTISFATLVVAVYTALSQSNHLLWYVNTGLMLMGALLHSLSSLVVHIVFPHRPVQESMAQAFSVLANYLDNKADFFDPDEVDFLEAKQLELVMNDSKVVTAFTACQNALFYRMRGQHRHPRTTKMLRYYFAAQDIHERISSSHVHYHAFAEQMKYSDLIFRIQRLLRLQAQACREFSGSLKNNDDYEYSAKLKRATLGAEASLQYYANAPQQASDIAPYRVQRLLDNIMHVSRQFSCLGANHDDDEYAKIRILKARLWSPEMGGFKGAWQRLHRHTTLASPVFRHAVRMAISVCICCVLVYIVPQIRTDFLPLPTRDESIHLGYWILLTAIYVCQPNYSATKKRLIQRIFGTIAGVLVGSALILLKLSLEVKLVLIVVMLSLFFLFRTNKHSFSTLFITIQAILSFSIAGYDVNQFFVPRVVDTMVGAVISGAAVYFLWPDWKYVALDKTGNAAIQSNAGYLNAVLDELHQYNQIDSLEYRQARRNAQDSAAALSSMLSDMSGDVQKFGLRLKDGFLLLKINYSLISYISALGSFRNKMRRDDDETIFLMPFFTVGNQLVELMKNMVIYSQEDFQAALFALHNELENIRPVVLEQHNILAGENDNSAQNQVLWQQLMMISELLQPCYHALQRINSPELYAETLTK</sequence>
<keyword evidence="2" id="KW-1003">Cell membrane</keyword>
<evidence type="ECO:0000256" key="5">
    <source>
        <dbReference type="ARBA" id="ARBA00023136"/>
    </source>
</evidence>
<dbReference type="Proteomes" id="UP000017813">
    <property type="component" value="Unassembled WGS sequence"/>
</dbReference>
<dbReference type="InterPro" id="IPR010019">
    <property type="entry name" value="Integral_membrane_YccS"/>
</dbReference>
<feature type="transmembrane region" description="Helical" evidence="7">
    <location>
        <begin position="432"/>
        <end position="448"/>
    </location>
</feature>
<keyword evidence="5 7" id="KW-0472">Membrane</keyword>
<dbReference type="HOGENOM" id="CLU_013315_1_0_4"/>
<comment type="similarity">
    <text evidence="6">Belongs to the YccS/YhfK family.</text>
</comment>
<evidence type="ECO:0000259" key="9">
    <source>
        <dbReference type="Pfam" id="PF13515"/>
    </source>
</evidence>
<dbReference type="STRING" id="641147.HMPREF9021_00530"/>
<keyword evidence="11" id="KW-1185">Reference proteome</keyword>
<dbReference type="RefSeq" id="WP_002641318.1">
    <property type="nucleotide sequence ID" value="NZ_CP019448.1"/>
</dbReference>
<dbReference type="AlphaFoldDB" id="V9H8T5"/>
<evidence type="ECO:0000256" key="4">
    <source>
        <dbReference type="ARBA" id="ARBA00022989"/>
    </source>
</evidence>
<evidence type="ECO:0000313" key="10">
    <source>
        <dbReference type="EMBL" id="EFG31262.2"/>
    </source>
</evidence>
<dbReference type="PANTHER" id="PTHR30509">
    <property type="entry name" value="P-HYDROXYBENZOIC ACID EFFLUX PUMP SUBUNIT-RELATED"/>
    <property type="match status" value="1"/>
</dbReference>
<feature type="domain" description="Integral membrane bound transporter" evidence="9">
    <location>
        <begin position="431"/>
        <end position="541"/>
    </location>
</feature>
<reference evidence="10 11" key="2">
    <citation type="submission" date="2011-10" db="EMBL/GenBank/DDBJ databases">
        <title>The Genome Sequence of Simonsiella muelleri ATCC 29453.</title>
        <authorList>
            <consortium name="The Broad Institute Genome Sequencing Platform"/>
            <consortium name="The Broad Institute Genome Sequencing Center for Infectious Disease"/>
            <person name="Earl A."/>
            <person name="Ward D."/>
            <person name="Feldgarden M."/>
            <person name="Gevers D."/>
            <person name="Izard J."/>
            <person name="Baranova O.V."/>
            <person name="Blanton J.M."/>
            <person name="Tanner A.C."/>
            <person name="Dewhirst F."/>
            <person name="Young S.K."/>
            <person name="Zeng Q."/>
            <person name="Gargeya S."/>
            <person name="Fitzgerald M."/>
            <person name="Haas B."/>
            <person name="Abouelleil A."/>
            <person name="Alvarado L."/>
            <person name="Arachchi H.M."/>
            <person name="Berlin A."/>
            <person name="Brown A."/>
            <person name="Chapman S.B."/>
            <person name="Chen Z."/>
            <person name="Dunbar C."/>
            <person name="Freedman E."/>
            <person name="Gearin G."/>
            <person name="Goldberg J."/>
            <person name="Griggs A."/>
            <person name="Gujja S."/>
            <person name="Heiman D."/>
            <person name="Howarth C."/>
            <person name="Larson L."/>
            <person name="Lui A."/>
            <person name="MacDonald P.J.P."/>
            <person name="Montmayeur A."/>
            <person name="Murphy C."/>
            <person name="Neiman D."/>
            <person name="Pearson M."/>
            <person name="Priest M."/>
            <person name="Roberts A."/>
            <person name="Saif S."/>
            <person name="Shea T."/>
            <person name="Shenoy N."/>
            <person name="Sisk P."/>
            <person name="Stolte C."/>
            <person name="Sykes S."/>
            <person name="Wortman J."/>
            <person name="Nusbaum C."/>
            <person name="Birren B."/>
        </authorList>
    </citation>
    <scope>NUCLEOTIDE SEQUENCE [LARGE SCALE GENOMIC DNA]</scope>
    <source>
        <strain evidence="10 11">ATCC 29453</strain>
    </source>
</reference>
<reference evidence="10 11" key="1">
    <citation type="submission" date="2010-03" db="EMBL/GenBank/DDBJ databases">
        <authorList>
            <consortium name="The Broad Institute Genome Sequencing Platform"/>
            <person name="Ward D."/>
            <person name="Earl A."/>
            <person name="Feldgarden M."/>
            <person name="Gevers D."/>
            <person name="Young S."/>
            <person name="Zeng Q."/>
            <person name="Koehrsen M."/>
            <person name="Alvarado L."/>
            <person name="Berlin A.M."/>
            <person name="Borenstein D."/>
            <person name="Chapman S.B."/>
            <person name="Chen Z."/>
            <person name="Engels R."/>
            <person name="Freedman E."/>
            <person name="Gellesch M."/>
            <person name="Goldberg J."/>
            <person name="Griggs A."/>
            <person name="Gujja S."/>
            <person name="Heilman E.R."/>
            <person name="Heiman D.I."/>
            <person name="Hepburn T.A."/>
            <person name="Howarth C."/>
            <person name="Jen D."/>
            <person name="Larson L."/>
            <person name="Mehta T."/>
            <person name="Park D."/>
            <person name="Pearson M."/>
            <person name="Richards J."/>
            <person name="Roberts A."/>
            <person name="Saif S."/>
            <person name="Shea T.D."/>
            <person name="Shenoy N."/>
            <person name="Sisk P."/>
            <person name="Stolte C."/>
            <person name="Sykes S.N."/>
            <person name="Walk T."/>
            <person name="White J."/>
            <person name="Yandava C."/>
            <person name="Izard J."/>
            <person name="Baranova O.V."/>
            <person name="Blanton J.M."/>
            <person name="Tanner A.C."/>
            <person name="Dewhirst F."/>
            <person name="Haas B."/>
            <person name="Nusbaum C."/>
            <person name="Birren B."/>
        </authorList>
    </citation>
    <scope>NUCLEOTIDE SEQUENCE [LARGE SCALE GENOMIC DNA]</scope>
    <source>
        <strain evidence="10 11">ATCC 29453</strain>
    </source>
</reference>
<comment type="subcellular location">
    <subcellularLocation>
        <location evidence="1">Cell membrane</location>
        <topology evidence="1">Multi-pass membrane protein</topology>
    </subcellularLocation>
</comment>
<feature type="transmembrane region" description="Helical" evidence="7">
    <location>
        <begin position="481"/>
        <end position="496"/>
    </location>
</feature>
<name>V9H8T5_9NEIS</name>
<dbReference type="NCBIfam" id="TIGR01667">
    <property type="entry name" value="YCCS_YHFK"/>
    <property type="match status" value="1"/>
</dbReference>
<feature type="transmembrane region" description="Helical" evidence="7">
    <location>
        <begin position="503"/>
        <end position="521"/>
    </location>
</feature>
<dbReference type="PANTHER" id="PTHR30509:SF8">
    <property type="entry name" value="INNER MEMBRANE PROTEIN YCCS"/>
    <property type="match status" value="1"/>
</dbReference>
<evidence type="ECO:0000259" key="8">
    <source>
        <dbReference type="Pfam" id="PF12805"/>
    </source>
</evidence>
<feature type="transmembrane region" description="Helical" evidence="7">
    <location>
        <begin position="455"/>
        <end position="475"/>
    </location>
</feature>
<feature type="transmembrane region" description="Helical" evidence="7">
    <location>
        <begin position="87"/>
        <end position="106"/>
    </location>
</feature>
<feature type="transmembrane region" description="Helical" evidence="7">
    <location>
        <begin position="38"/>
        <end position="58"/>
    </location>
</feature>
<dbReference type="InterPro" id="IPR032692">
    <property type="entry name" value="YccS_N"/>
</dbReference>
<dbReference type="eggNOG" id="COG1289">
    <property type="taxonomic scope" value="Bacteria"/>
</dbReference>
<feature type="transmembrane region" description="Helical" evidence="7">
    <location>
        <begin position="65"/>
        <end position="81"/>
    </location>
</feature>
<comment type="caution">
    <text evidence="10">The sequence shown here is derived from an EMBL/GenBank/DDBJ whole genome shotgun (WGS) entry which is preliminary data.</text>
</comment>
<keyword evidence="4 7" id="KW-1133">Transmembrane helix</keyword>
<gene>
    <name evidence="10" type="ORF">HMPREF9021_00530</name>
</gene>
<accession>V9H8T5</accession>
<dbReference type="InterPro" id="IPR010020">
    <property type="entry name" value="Integral_membrane_YCCS_YHJK"/>
</dbReference>
<dbReference type="EMBL" id="ADCY02000008">
    <property type="protein sequence ID" value="EFG31262.2"/>
    <property type="molecule type" value="Genomic_DNA"/>
</dbReference>